<feature type="compositionally biased region" description="Basic and acidic residues" evidence="1">
    <location>
        <begin position="146"/>
        <end position="157"/>
    </location>
</feature>
<feature type="compositionally biased region" description="Basic and acidic residues" evidence="1">
    <location>
        <begin position="80"/>
        <end position="98"/>
    </location>
</feature>
<dbReference type="AlphaFoldDB" id="A0A2I0LC66"/>
<feature type="compositionally biased region" description="Basic and acidic residues" evidence="1">
    <location>
        <begin position="53"/>
        <end position="69"/>
    </location>
</feature>
<feature type="compositionally biased region" description="Basic residues" evidence="1">
    <location>
        <begin position="99"/>
        <end position="112"/>
    </location>
</feature>
<protein>
    <submittedName>
        <fullName evidence="2">Uncharacterized protein</fullName>
    </submittedName>
</protein>
<gene>
    <name evidence="2" type="ORF">CRG98_001332</name>
</gene>
<evidence type="ECO:0000256" key="1">
    <source>
        <dbReference type="SAM" id="MobiDB-lite"/>
    </source>
</evidence>
<feature type="compositionally biased region" description="Basic and acidic residues" evidence="1">
    <location>
        <begin position="113"/>
        <end position="139"/>
    </location>
</feature>
<reference evidence="2 3" key="1">
    <citation type="submission" date="2017-11" db="EMBL/GenBank/DDBJ databases">
        <title>De-novo sequencing of pomegranate (Punica granatum L.) genome.</title>
        <authorList>
            <person name="Akparov Z."/>
            <person name="Amiraslanov A."/>
            <person name="Hajiyeva S."/>
            <person name="Abbasov M."/>
            <person name="Kaur K."/>
            <person name="Hamwieh A."/>
            <person name="Solovyev V."/>
            <person name="Salamov A."/>
            <person name="Braich B."/>
            <person name="Kosarev P."/>
            <person name="Mahmoud A."/>
            <person name="Hajiyev E."/>
            <person name="Babayeva S."/>
            <person name="Izzatullayeva V."/>
            <person name="Mammadov A."/>
            <person name="Mammadov A."/>
            <person name="Sharifova S."/>
            <person name="Ojaghi J."/>
            <person name="Eynullazada K."/>
            <person name="Bayramov B."/>
            <person name="Abdulazimova A."/>
            <person name="Shahmuradov I."/>
        </authorList>
    </citation>
    <scope>NUCLEOTIDE SEQUENCE [LARGE SCALE GENOMIC DNA]</scope>
    <source>
        <strain evidence="3">cv. AG2017</strain>
        <tissue evidence="2">Leaf</tissue>
    </source>
</reference>
<name>A0A2I0LC66_PUNGR</name>
<evidence type="ECO:0000313" key="2">
    <source>
        <dbReference type="EMBL" id="PKI78274.1"/>
    </source>
</evidence>
<feature type="compositionally biased region" description="Basic and acidic residues" evidence="1">
    <location>
        <begin position="13"/>
        <end position="41"/>
    </location>
</feature>
<dbReference type="Proteomes" id="UP000233551">
    <property type="component" value="Unassembled WGS sequence"/>
</dbReference>
<proteinExistence type="predicted"/>
<sequence length="157" mass="18790">MGSQIPPIKPTRVQRESETTEEAESHRERELQGESEPESRRQQRRQNLTGKGSFKESRSRRYRLTEPIRWRVQRRISLGESDKRATERSRSGESETKRERRRGGRIEAHRRHQEMGSQHEHTRRRDVSDGVESRRREATDGEELQWESRRRFKGEAT</sequence>
<comment type="caution">
    <text evidence="2">The sequence shown here is derived from an EMBL/GenBank/DDBJ whole genome shotgun (WGS) entry which is preliminary data.</text>
</comment>
<feature type="region of interest" description="Disordered" evidence="1">
    <location>
        <begin position="1"/>
        <end position="157"/>
    </location>
</feature>
<evidence type="ECO:0000313" key="3">
    <source>
        <dbReference type="Proteomes" id="UP000233551"/>
    </source>
</evidence>
<accession>A0A2I0LC66</accession>
<organism evidence="2 3">
    <name type="scientific">Punica granatum</name>
    <name type="common">Pomegranate</name>
    <dbReference type="NCBI Taxonomy" id="22663"/>
    <lineage>
        <taxon>Eukaryota</taxon>
        <taxon>Viridiplantae</taxon>
        <taxon>Streptophyta</taxon>
        <taxon>Embryophyta</taxon>
        <taxon>Tracheophyta</taxon>
        <taxon>Spermatophyta</taxon>
        <taxon>Magnoliopsida</taxon>
        <taxon>eudicotyledons</taxon>
        <taxon>Gunneridae</taxon>
        <taxon>Pentapetalae</taxon>
        <taxon>rosids</taxon>
        <taxon>malvids</taxon>
        <taxon>Myrtales</taxon>
        <taxon>Lythraceae</taxon>
        <taxon>Punica</taxon>
    </lineage>
</organism>
<dbReference type="EMBL" id="PGOL01000056">
    <property type="protein sequence ID" value="PKI78274.1"/>
    <property type="molecule type" value="Genomic_DNA"/>
</dbReference>
<keyword evidence="3" id="KW-1185">Reference proteome</keyword>